<accession>A0ACC0XUU0</accession>
<name>A0ACC0XUU0_9ROSI</name>
<organism evidence="1 2">
    <name type="scientific">Pistacia integerrima</name>
    <dbReference type="NCBI Taxonomy" id="434235"/>
    <lineage>
        <taxon>Eukaryota</taxon>
        <taxon>Viridiplantae</taxon>
        <taxon>Streptophyta</taxon>
        <taxon>Embryophyta</taxon>
        <taxon>Tracheophyta</taxon>
        <taxon>Spermatophyta</taxon>
        <taxon>Magnoliopsida</taxon>
        <taxon>eudicotyledons</taxon>
        <taxon>Gunneridae</taxon>
        <taxon>Pentapetalae</taxon>
        <taxon>rosids</taxon>
        <taxon>malvids</taxon>
        <taxon>Sapindales</taxon>
        <taxon>Anacardiaceae</taxon>
        <taxon>Pistacia</taxon>
    </lineage>
</organism>
<dbReference type="EMBL" id="CM047745">
    <property type="protein sequence ID" value="KAJ0025069.1"/>
    <property type="molecule type" value="Genomic_DNA"/>
</dbReference>
<evidence type="ECO:0000313" key="1">
    <source>
        <dbReference type="EMBL" id="KAJ0025069.1"/>
    </source>
</evidence>
<dbReference type="Proteomes" id="UP001163603">
    <property type="component" value="Chromosome 10"/>
</dbReference>
<comment type="caution">
    <text evidence="1">The sequence shown here is derived from an EMBL/GenBank/DDBJ whole genome shotgun (WGS) entry which is preliminary data.</text>
</comment>
<gene>
    <name evidence="1" type="ORF">Pint_07833</name>
</gene>
<evidence type="ECO:0000313" key="2">
    <source>
        <dbReference type="Proteomes" id="UP001163603"/>
    </source>
</evidence>
<reference evidence="2" key="1">
    <citation type="journal article" date="2023" name="G3 (Bethesda)">
        <title>Genome assembly and association tests identify interacting loci associated with vigor, precocity, and sex in interspecific pistachio rootstocks.</title>
        <authorList>
            <person name="Palmer W."/>
            <person name="Jacygrad E."/>
            <person name="Sagayaradj S."/>
            <person name="Cavanaugh K."/>
            <person name="Han R."/>
            <person name="Bertier L."/>
            <person name="Beede B."/>
            <person name="Kafkas S."/>
            <person name="Golino D."/>
            <person name="Preece J."/>
            <person name="Michelmore R."/>
        </authorList>
    </citation>
    <scope>NUCLEOTIDE SEQUENCE [LARGE SCALE GENOMIC DNA]</scope>
</reference>
<keyword evidence="2" id="KW-1185">Reference proteome</keyword>
<proteinExistence type="predicted"/>
<protein>
    <submittedName>
        <fullName evidence="1">Uncharacterized protein</fullName>
    </submittedName>
</protein>
<sequence>MWEPSWVDQEVWAHMLQTVLP</sequence>